<keyword evidence="5" id="KW-1185">Reference proteome</keyword>
<evidence type="ECO:0000259" key="3">
    <source>
        <dbReference type="Pfam" id="PF24883"/>
    </source>
</evidence>
<dbReference type="Pfam" id="PF24883">
    <property type="entry name" value="NPHP3_N"/>
    <property type="match status" value="1"/>
</dbReference>
<sequence length="823" mass="92777">MATFFGNANINSISGGTFQVVSESSPTDAARRLLSRHIAPNALPDSAAMYDAPKCYPETRKAINNKLQLWIRRQLDLDTKLMWLHGGAGAGKSAILRTIALGDETKGYNVGTPRVLGSFFFSRTDPTRNTALALVPTLAFQLCKAHPVAKDIVLKNIADNYELIFATSIRNQVHSLLVQPLSHLESQYNWLSNADQDQGEPGRVFIIDGLDECADSKKQVEIIEAIAILVRDVPVRVLLASRPDAPIPSTIRHSAALRGACSEISLSDDPDSEADIRLFVEQTLREVREKYHSQPFSPVSDSWPDGYDIDKLVEKSSSHFVYASTAMNYIASGDERPDVALSVILGLKTPRTGTPFEELDTLYRHILGKAKFRKELLKILSHCVFTKFSNSVESIHLVLEYTREDILHFLLDMSSLVSVVRHPHEGPVVQLRHASLGDFLRDQSRAKEFYIGTLRRFHRDHLHRYFALLDSARILPGNRAVKQLAIYSAESRDWDPLVHHIATGLAGTPVSDDVTLLIQQHPPKVIYDFVASSWEDKERGQDLQGDQGDREQEDSVRISEGLGAYIQGVHDYDVEGGGIFRECLEGFLGVQKFIEELYVNTDRDPHSFQGVIIPLLLEGVRIKRLTYIAHRLFDYGLQSRTLTAFRCAAGDNGMDFRCQHYYPVSILRQIRKRMPDADENLARATRRLLQVIIDDLDIIYDDEDEHNSVAVYRSILAVLTKILPKLVYTQEVAFYTTQRLPRLHLDLSDEYQDFLTTPRRRMRKAMKAYSMRKGDSTTDASTHSSDPNDGTNTDGGICSSGDYYDYKRGEVYECGHANEDFEI</sequence>
<evidence type="ECO:0000313" key="5">
    <source>
        <dbReference type="Proteomes" id="UP000567179"/>
    </source>
</evidence>
<dbReference type="InterPro" id="IPR027417">
    <property type="entry name" value="P-loop_NTPase"/>
</dbReference>
<reference evidence="4 5" key="1">
    <citation type="journal article" date="2020" name="ISME J.">
        <title>Uncovering the hidden diversity of litter-decomposition mechanisms in mushroom-forming fungi.</title>
        <authorList>
            <person name="Floudas D."/>
            <person name="Bentzer J."/>
            <person name="Ahren D."/>
            <person name="Johansson T."/>
            <person name="Persson P."/>
            <person name="Tunlid A."/>
        </authorList>
    </citation>
    <scope>NUCLEOTIDE SEQUENCE [LARGE SCALE GENOMIC DNA]</scope>
    <source>
        <strain evidence="4 5">CBS 101986</strain>
    </source>
</reference>
<dbReference type="AlphaFoldDB" id="A0A8H5B8I8"/>
<organism evidence="4 5">
    <name type="scientific">Psilocybe cf. subviscida</name>
    <dbReference type="NCBI Taxonomy" id="2480587"/>
    <lineage>
        <taxon>Eukaryota</taxon>
        <taxon>Fungi</taxon>
        <taxon>Dikarya</taxon>
        <taxon>Basidiomycota</taxon>
        <taxon>Agaricomycotina</taxon>
        <taxon>Agaricomycetes</taxon>
        <taxon>Agaricomycetidae</taxon>
        <taxon>Agaricales</taxon>
        <taxon>Agaricineae</taxon>
        <taxon>Strophariaceae</taxon>
        <taxon>Psilocybe</taxon>
    </lineage>
</organism>
<comment type="caution">
    <text evidence="4">The sequence shown here is derived from an EMBL/GenBank/DDBJ whole genome shotgun (WGS) entry which is preliminary data.</text>
</comment>
<feature type="region of interest" description="Disordered" evidence="2">
    <location>
        <begin position="766"/>
        <end position="794"/>
    </location>
</feature>
<feature type="domain" description="Nephrocystin 3-like N-terminal" evidence="3">
    <location>
        <begin position="66"/>
        <end position="242"/>
    </location>
</feature>
<evidence type="ECO:0000256" key="1">
    <source>
        <dbReference type="ARBA" id="ARBA00022737"/>
    </source>
</evidence>
<keyword evidence="1" id="KW-0677">Repeat</keyword>
<dbReference type="InterPro" id="IPR056884">
    <property type="entry name" value="NPHP3-like_N"/>
</dbReference>
<dbReference type="SUPFAM" id="SSF52540">
    <property type="entry name" value="P-loop containing nucleoside triphosphate hydrolases"/>
    <property type="match status" value="1"/>
</dbReference>
<dbReference type="EMBL" id="JAACJJ010000030">
    <property type="protein sequence ID" value="KAF5318594.1"/>
    <property type="molecule type" value="Genomic_DNA"/>
</dbReference>
<dbReference type="PANTHER" id="PTHR10039">
    <property type="entry name" value="AMELOGENIN"/>
    <property type="match status" value="1"/>
</dbReference>
<gene>
    <name evidence="4" type="ORF">D9619_010997</name>
</gene>
<evidence type="ECO:0000256" key="2">
    <source>
        <dbReference type="SAM" id="MobiDB-lite"/>
    </source>
</evidence>
<dbReference type="OrthoDB" id="5967843at2759"/>
<evidence type="ECO:0000313" key="4">
    <source>
        <dbReference type="EMBL" id="KAF5318594.1"/>
    </source>
</evidence>
<name>A0A8H5B8I8_9AGAR</name>
<proteinExistence type="predicted"/>
<accession>A0A8H5B8I8</accession>
<protein>
    <recommendedName>
        <fullName evidence="3">Nephrocystin 3-like N-terminal domain-containing protein</fullName>
    </recommendedName>
</protein>
<dbReference type="PANTHER" id="PTHR10039:SF14">
    <property type="entry name" value="NACHT DOMAIN-CONTAINING PROTEIN"/>
    <property type="match status" value="1"/>
</dbReference>
<dbReference type="Proteomes" id="UP000567179">
    <property type="component" value="Unassembled WGS sequence"/>
</dbReference>